<organism evidence="16 17">
    <name type="scientific">Effrenium voratum</name>
    <dbReference type="NCBI Taxonomy" id="2562239"/>
    <lineage>
        <taxon>Eukaryota</taxon>
        <taxon>Sar</taxon>
        <taxon>Alveolata</taxon>
        <taxon>Dinophyceae</taxon>
        <taxon>Suessiales</taxon>
        <taxon>Symbiodiniaceae</taxon>
        <taxon>Effrenium</taxon>
    </lineage>
</organism>
<reference evidence="16" key="1">
    <citation type="submission" date="2023-08" db="EMBL/GenBank/DDBJ databases">
        <authorList>
            <person name="Chen Y."/>
            <person name="Shah S."/>
            <person name="Dougan E. K."/>
            <person name="Thang M."/>
            <person name="Chan C."/>
        </authorList>
    </citation>
    <scope>NUCLEOTIDE SEQUENCE</scope>
</reference>
<dbReference type="CDD" id="cd02961">
    <property type="entry name" value="PDI_a_family"/>
    <property type="match status" value="1"/>
</dbReference>
<dbReference type="GO" id="GO:0034976">
    <property type="term" value="P:response to endoplasmic reticulum stress"/>
    <property type="evidence" value="ECO:0007669"/>
    <property type="project" value="TreeGrafter"/>
</dbReference>
<keyword evidence="6" id="KW-0677">Repeat</keyword>
<dbReference type="NCBIfam" id="TIGR01126">
    <property type="entry name" value="pdi_dom"/>
    <property type="match status" value="1"/>
</dbReference>
<evidence type="ECO:0000256" key="4">
    <source>
        <dbReference type="ARBA" id="ARBA00012723"/>
    </source>
</evidence>
<gene>
    <name evidence="16" type="ORF">EVOR1521_LOCUS7507</name>
</gene>
<evidence type="ECO:0000256" key="6">
    <source>
        <dbReference type="ARBA" id="ARBA00022737"/>
    </source>
</evidence>
<dbReference type="GO" id="GO:0005788">
    <property type="term" value="C:endoplasmic reticulum lumen"/>
    <property type="evidence" value="ECO:0007669"/>
    <property type="project" value="UniProtKB-SubCell"/>
</dbReference>
<feature type="region of interest" description="Disordered" evidence="14">
    <location>
        <begin position="1"/>
        <end position="27"/>
    </location>
</feature>
<dbReference type="Gene3D" id="3.40.30.10">
    <property type="entry name" value="Glutaredoxin"/>
    <property type="match status" value="3"/>
</dbReference>
<dbReference type="Proteomes" id="UP001178507">
    <property type="component" value="Unassembled WGS sequence"/>
</dbReference>
<dbReference type="NCBIfam" id="TIGR01130">
    <property type="entry name" value="ER_PDI_fam"/>
    <property type="match status" value="1"/>
</dbReference>
<dbReference type="InterPro" id="IPR013766">
    <property type="entry name" value="Thioredoxin_domain"/>
</dbReference>
<dbReference type="Pfam" id="PF00085">
    <property type="entry name" value="Thioredoxin"/>
    <property type="match status" value="2"/>
</dbReference>
<dbReference type="PANTHER" id="PTHR18929">
    <property type="entry name" value="PROTEIN DISULFIDE ISOMERASE"/>
    <property type="match status" value="1"/>
</dbReference>
<dbReference type="PANTHER" id="PTHR18929:SF132">
    <property type="entry name" value="PROTEIN DISULFIDE-ISOMERASE A3"/>
    <property type="match status" value="1"/>
</dbReference>
<feature type="compositionally biased region" description="Acidic residues" evidence="14">
    <location>
        <begin position="14"/>
        <end position="27"/>
    </location>
</feature>
<dbReference type="PROSITE" id="PS51352">
    <property type="entry name" value="THIOREDOXIN_2"/>
    <property type="match status" value="2"/>
</dbReference>
<feature type="domain" description="Thioredoxin" evidence="15">
    <location>
        <begin position="356"/>
        <end position="486"/>
    </location>
</feature>
<dbReference type="InterPro" id="IPR005788">
    <property type="entry name" value="PDI_thioredoxin-like_dom"/>
</dbReference>
<dbReference type="GO" id="GO:0006457">
    <property type="term" value="P:protein folding"/>
    <property type="evidence" value="ECO:0007669"/>
    <property type="project" value="TreeGrafter"/>
</dbReference>
<evidence type="ECO:0000256" key="9">
    <source>
        <dbReference type="ARBA" id="ARBA00023235"/>
    </source>
</evidence>
<dbReference type="SUPFAM" id="SSF52833">
    <property type="entry name" value="Thioredoxin-like"/>
    <property type="match status" value="2"/>
</dbReference>
<evidence type="ECO:0000313" key="16">
    <source>
        <dbReference type="EMBL" id="CAJ1379196.1"/>
    </source>
</evidence>
<keyword evidence="10 11" id="KW-0676">Redox-active center</keyword>
<evidence type="ECO:0000256" key="2">
    <source>
        <dbReference type="ARBA" id="ARBA00004319"/>
    </source>
</evidence>
<name>A0AA36I1B5_9DINO</name>
<dbReference type="CDD" id="cd02995">
    <property type="entry name" value="PDI_a_PDI_a'_C"/>
    <property type="match status" value="1"/>
</dbReference>
<evidence type="ECO:0000256" key="14">
    <source>
        <dbReference type="SAM" id="MobiDB-lite"/>
    </source>
</evidence>
<evidence type="ECO:0000256" key="7">
    <source>
        <dbReference type="ARBA" id="ARBA00022824"/>
    </source>
</evidence>
<dbReference type="InterPro" id="IPR036249">
    <property type="entry name" value="Thioredoxin-like_sf"/>
</dbReference>
<feature type="disulfide bond" description="Redox-active" evidence="11">
    <location>
        <begin position="401"/>
        <end position="404"/>
    </location>
</feature>
<evidence type="ECO:0000256" key="12">
    <source>
        <dbReference type="RuleBase" id="RU004208"/>
    </source>
</evidence>
<sequence>MGLLWGVTVRAEDADAEDEDEDEEDFPESVHVLKDGTFDDFVKSHERVLVEFYAPWCGHCQQLEPEYNQAADALRMEGAKSVLAKVDATAEPGLAERFEVKSYPTLKYILNGGDPIEYDGPRKADGIAEWLRKREKPAVEEIAESEAEAFVEKALGANSFAVVAHLKQKSARAKAFFKSAEALADYKASKLRFAAVWLPKTADPKKDARMAMSRPGMSDPDPKKLDFSGPWTDGGISKWVKQSTYGAVGSEFKLEKYGAEAVGAVGAKGSVVGIFEDEEAGKALAATLHKVAAAEPQWRCTAVLRKSLDAAEAVADKGGASQITVLHGEKRYVLQDDLTPEAVKKLLADVLAKKAKPYYKSAPPPAQVVEDGVTVLTGETFEQIAMDPKKDVFVEFYAPWCGHCQKLSPVWSELAKKVEKDGFAKKGVVVAKMDSTANECEESVSGFPTLVLYPAVKKEKKMRQKLIFSGARDFDPLMDFLVENAVNLEGVELGFASLGKKPSLARGRGALMRDFAAWVQRYDPSESSWAEATGLGKGPC</sequence>
<protein>
    <recommendedName>
        <fullName evidence="4 13">Protein disulfide-isomerase</fullName>
        <ecNumber evidence="4 13">5.3.4.1</ecNumber>
    </recommendedName>
</protein>
<comment type="catalytic activity">
    <reaction evidence="1 13">
        <text>Catalyzes the rearrangement of -S-S- bonds in proteins.</text>
        <dbReference type="EC" id="5.3.4.1"/>
    </reaction>
</comment>
<comment type="caution">
    <text evidence="16">The sequence shown here is derived from an EMBL/GenBank/DDBJ whole genome shotgun (WGS) entry which is preliminary data.</text>
</comment>
<feature type="domain" description="Thioredoxin" evidence="15">
    <location>
        <begin position="5"/>
        <end position="136"/>
    </location>
</feature>
<dbReference type="InterPro" id="IPR005792">
    <property type="entry name" value="Prot_disulphide_isomerase"/>
</dbReference>
<feature type="disulfide bond" description="Redox-active" evidence="11">
    <location>
        <begin position="57"/>
        <end position="60"/>
    </location>
</feature>
<evidence type="ECO:0000256" key="1">
    <source>
        <dbReference type="ARBA" id="ARBA00001182"/>
    </source>
</evidence>
<evidence type="ECO:0000256" key="5">
    <source>
        <dbReference type="ARBA" id="ARBA00022729"/>
    </source>
</evidence>
<evidence type="ECO:0000256" key="11">
    <source>
        <dbReference type="PIRSR" id="PIRSR605792-51"/>
    </source>
</evidence>
<comment type="subcellular location">
    <subcellularLocation>
        <location evidence="2">Endoplasmic reticulum lumen</location>
    </subcellularLocation>
</comment>
<keyword evidence="8 11" id="KW-1015">Disulfide bond</keyword>
<dbReference type="AlphaFoldDB" id="A0AA36I1B5"/>
<keyword evidence="7" id="KW-0256">Endoplasmic reticulum</keyword>
<evidence type="ECO:0000256" key="10">
    <source>
        <dbReference type="ARBA" id="ARBA00023284"/>
    </source>
</evidence>
<keyword evidence="17" id="KW-1185">Reference proteome</keyword>
<keyword evidence="5" id="KW-0732">Signal</keyword>
<evidence type="ECO:0000256" key="8">
    <source>
        <dbReference type="ARBA" id="ARBA00023157"/>
    </source>
</evidence>
<evidence type="ECO:0000256" key="13">
    <source>
        <dbReference type="RuleBase" id="RU361130"/>
    </source>
</evidence>
<dbReference type="EC" id="5.3.4.1" evidence="4 13"/>
<comment type="similarity">
    <text evidence="3 12">Belongs to the protein disulfide isomerase family.</text>
</comment>
<dbReference type="PROSITE" id="PS00194">
    <property type="entry name" value="THIOREDOXIN_1"/>
    <property type="match status" value="2"/>
</dbReference>
<dbReference type="PRINTS" id="PR00421">
    <property type="entry name" value="THIOREDOXIN"/>
</dbReference>
<dbReference type="FunFam" id="3.40.30.10:FF:000107">
    <property type="entry name" value="Protein disulfide-isomerase 5-2"/>
    <property type="match status" value="1"/>
</dbReference>
<dbReference type="GO" id="GO:0003756">
    <property type="term" value="F:protein disulfide isomerase activity"/>
    <property type="evidence" value="ECO:0007669"/>
    <property type="project" value="UniProtKB-EC"/>
</dbReference>
<dbReference type="EMBL" id="CAUJNA010000605">
    <property type="protein sequence ID" value="CAJ1379196.1"/>
    <property type="molecule type" value="Genomic_DNA"/>
</dbReference>
<evidence type="ECO:0000256" key="3">
    <source>
        <dbReference type="ARBA" id="ARBA00006347"/>
    </source>
</evidence>
<proteinExistence type="inferred from homology"/>
<accession>A0AA36I1B5</accession>
<keyword evidence="9 13" id="KW-0413">Isomerase</keyword>
<evidence type="ECO:0000259" key="15">
    <source>
        <dbReference type="PROSITE" id="PS51352"/>
    </source>
</evidence>
<evidence type="ECO:0000313" key="17">
    <source>
        <dbReference type="Proteomes" id="UP001178507"/>
    </source>
</evidence>
<dbReference type="InterPro" id="IPR017937">
    <property type="entry name" value="Thioredoxin_CS"/>
</dbReference>